<dbReference type="Proteomes" id="UP001322664">
    <property type="component" value="Chromosome"/>
</dbReference>
<organism evidence="2 3">
    <name type="scientific">Lysinibacillus louembei</name>
    <dbReference type="NCBI Taxonomy" id="1470088"/>
    <lineage>
        <taxon>Bacteria</taxon>
        <taxon>Bacillati</taxon>
        <taxon>Bacillota</taxon>
        <taxon>Bacilli</taxon>
        <taxon>Bacillales</taxon>
        <taxon>Bacillaceae</taxon>
        <taxon>Lysinibacillus</taxon>
    </lineage>
</organism>
<reference evidence="2 3" key="1">
    <citation type="submission" date="2023-09" db="EMBL/GenBank/DDBJ databases">
        <authorList>
            <person name="Page C.A."/>
            <person name="Perez-Diaz I.M."/>
        </authorList>
    </citation>
    <scope>NUCLEOTIDE SEQUENCE [LARGE SCALE GENOMIC DNA]</scope>
    <source>
        <strain evidence="2 3">Ll15</strain>
    </source>
</reference>
<keyword evidence="1" id="KW-0319">Glycerol metabolism</keyword>
<name>A0ABZ0RTH5_9BACI</name>
<evidence type="ECO:0000313" key="2">
    <source>
        <dbReference type="EMBL" id="WPK10496.1"/>
    </source>
</evidence>
<evidence type="ECO:0000256" key="1">
    <source>
        <dbReference type="PIRNR" id="PIRNR016897"/>
    </source>
</evidence>
<evidence type="ECO:0000313" key="3">
    <source>
        <dbReference type="Proteomes" id="UP001322664"/>
    </source>
</evidence>
<dbReference type="SUPFAM" id="SSF110391">
    <property type="entry name" value="GlpP-like"/>
    <property type="match status" value="1"/>
</dbReference>
<dbReference type="InterPro" id="IPR006699">
    <property type="entry name" value="GlpP"/>
</dbReference>
<dbReference type="PANTHER" id="PTHR35787:SF1">
    <property type="entry name" value="GLYCEROL UPTAKE OPERON ANTITERMINATOR REGULATORY PROTEIN"/>
    <property type="match status" value="1"/>
</dbReference>
<gene>
    <name evidence="2" type="ORF">R6U77_11430</name>
</gene>
<sequence>MYFNGQKIIPAARTVKQFDEIMNSSFEYVVLLEVHISLLLSLKREAERFGKKLIIHADLIHGLKTDNFAADFLCNDIRPAGIISTRSNVLIKAKSRGIIAIQRVFLIDTIALEKSYTMIETAKPDYIELLPGIIPSMIAEIYERTQTPVITGGLIRSTEHIEQAISAGAIAITTSDKKLWENFKKMS</sequence>
<dbReference type="EMBL" id="CP137624">
    <property type="protein sequence ID" value="WPK10496.1"/>
    <property type="molecule type" value="Genomic_DNA"/>
</dbReference>
<protein>
    <recommendedName>
        <fullName evidence="1">Glycerol uptake operon antiterminator regulatory protein</fullName>
    </recommendedName>
</protein>
<dbReference type="Pfam" id="PF04309">
    <property type="entry name" value="G3P_antiterm"/>
    <property type="match status" value="1"/>
</dbReference>
<dbReference type="PANTHER" id="PTHR35787">
    <property type="entry name" value="GLYCEROL UPTAKE OPERON ANTITERMINATOR REGULATORY PROTEIN"/>
    <property type="match status" value="1"/>
</dbReference>
<accession>A0ABZ0RTH5</accession>
<keyword evidence="3" id="KW-1185">Reference proteome</keyword>
<keyword evidence="1" id="KW-0804">Transcription</keyword>
<dbReference type="PIRSF" id="PIRSF016897">
    <property type="entry name" value="GlpP"/>
    <property type="match status" value="1"/>
</dbReference>
<comment type="function">
    <text evidence="1">Regulates expression of the glpD operon. In the presence of glycerol 3-phosphate (G3P) causes antitermination of transcription of glpD at the inverted repeat of the leader region to enhance its transcription. Binds and stabilizes glpD leader mRNA.</text>
</comment>
<dbReference type="InterPro" id="IPR013785">
    <property type="entry name" value="Aldolase_TIM"/>
</dbReference>
<keyword evidence="1" id="KW-0694">RNA-binding</keyword>
<dbReference type="RefSeq" id="WP_319835725.1">
    <property type="nucleotide sequence ID" value="NZ_CP137624.1"/>
</dbReference>
<proteinExistence type="predicted"/>
<dbReference type="Gene3D" id="3.20.20.70">
    <property type="entry name" value="Aldolase class I"/>
    <property type="match status" value="1"/>
</dbReference>
<keyword evidence="1" id="KW-0805">Transcription regulation</keyword>